<keyword evidence="5" id="KW-1185">Reference proteome</keyword>
<dbReference type="GO" id="GO:0003727">
    <property type="term" value="F:single-stranded RNA binding"/>
    <property type="evidence" value="ECO:0007669"/>
    <property type="project" value="TreeGrafter"/>
</dbReference>
<evidence type="ECO:0000313" key="4">
    <source>
        <dbReference type="EMBL" id="CED71579.1"/>
    </source>
</evidence>
<dbReference type="STRING" id="80852.AWOD_I_1505"/>
<dbReference type="PANTHER" id="PTHR38772:SF1">
    <property type="entry name" value="NUCLEOID-ASSOCIATED PROTEIN YEJK"/>
    <property type="match status" value="1"/>
</dbReference>
<dbReference type="PATRIC" id="fig|80852.17.peg.1548"/>
<keyword evidence="3" id="KW-0963">Cytoplasm</keyword>
<protein>
    <submittedName>
        <fullName evidence="4">Uncharacterized phage protein</fullName>
    </submittedName>
</protein>
<dbReference type="PANTHER" id="PTHR38772">
    <property type="match status" value="1"/>
</dbReference>
<organism evidence="4 5">
    <name type="scientific">Aliivibrio wodanis</name>
    <dbReference type="NCBI Taxonomy" id="80852"/>
    <lineage>
        <taxon>Bacteria</taxon>
        <taxon>Pseudomonadati</taxon>
        <taxon>Pseudomonadota</taxon>
        <taxon>Gammaproteobacteria</taxon>
        <taxon>Vibrionales</taxon>
        <taxon>Vibrionaceae</taxon>
        <taxon>Aliivibrio</taxon>
    </lineage>
</organism>
<dbReference type="Proteomes" id="UP000032427">
    <property type="component" value="Chromosome 1"/>
</dbReference>
<dbReference type="InterPro" id="IPR007358">
    <property type="entry name" value="Nucleoid_associated_NdpA"/>
</dbReference>
<dbReference type="Pfam" id="PF04245">
    <property type="entry name" value="NA37"/>
    <property type="match status" value="1"/>
</dbReference>
<proteinExistence type="inferred from homology"/>
<dbReference type="OrthoDB" id="6628773at2"/>
<gene>
    <name evidence="4" type="ORF">AWOD_I_1505</name>
</gene>
<evidence type="ECO:0000256" key="1">
    <source>
        <dbReference type="ARBA" id="ARBA00004453"/>
    </source>
</evidence>
<dbReference type="GeneID" id="28541064"/>
<evidence type="ECO:0000256" key="2">
    <source>
        <dbReference type="ARBA" id="ARBA00009035"/>
    </source>
</evidence>
<name>A0A090KJ59_9GAMM</name>
<comment type="subcellular location">
    <subcellularLocation>
        <location evidence="1">Cytoplasm</location>
        <location evidence="1">Nucleoid</location>
    </subcellularLocation>
</comment>
<accession>A0A090KJ59</accession>
<dbReference type="KEGG" id="awd:AWOD_I_1505"/>
<sequence length="383" mass="43094">MFKVLNAIAYKGATSENNDDRDWNLSPGSSWDANSENVIKFVQKVHEKINSGSKEYSTFKADAAPRSFPTILSEYLEVDGGISFSAFHQNFTEHSLKRELKNSRLEDGAVIVFIHYQLLKEQSQVIGENGISERVAIDELEIIGDKFVVLMVRNTGALKFTSDLQISEVDVIDLKQFIQGCQIDLTRFLAHQASDTEEIDNFLSFIRGGADIRDYFKDAMFAEKGVTNKASCENLEKALHDFNSLHKASLNRTVRDVIEQKVYDFSEEKKGTLVTLEQVGAVVDQCIPNDYAELRGQFVVFANEGIYEINDEFELKSNIIKELVYVSLDVGFATLRLEKSSLGSSTDSSSRGIRFDDASNELTFTATITDPEQLRKIKNIIDE</sequence>
<dbReference type="AlphaFoldDB" id="A0A090KJ59"/>
<evidence type="ECO:0000256" key="3">
    <source>
        <dbReference type="ARBA" id="ARBA00022490"/>
    </source>
</evidence>
<comment type="similarity">
    <text evidence="2">Belongs to the YejK family.</text>
</comment>
<dbReference type="GO" id="GO:0043590">
    <property type="term" value="C:bacterial nucleoid"/>
    <property type="evidence" value="ECO:0007669"/>
    <property type="project" value="TreeGrafter"/>
</dbReference>
<dbReference type="HOGENOM" id="CLU_720872_0_0_6"/>
<reference evidence="5" key="1">
    <citation type="submission" date="2014-09" db="EMBL/GenBank/DDBJ databases">
        <authorList>
            <person name="Hjerde E."/>
        </authorList>
    </citation>
    <scope>NUCLEOTIDE SEQUENCE [LARGE SCALE GENOMIC DNA]</scope>
    <source>
        <strain evidence="5">06/09/139</strain>
    </source>
</reference>
<dbReference type="EMBL" id="LN554846">
    <property type="protein sequence ID" value="CED71579.1"/>
    <property type="molecule type" value="Genomic_DNA"/>
</dbReference>
<evidence type="ECO:0000313" key="5">
    <source>
        <dbReference type="Proteomes" id="UP000032427"/>
    </source>
</evidence>
<dbReference type="GO" id="GO:0003690">
    <property type="term" value="F:double-stranded DNA binding"/>
    <property type="evidence" value="ECO:0007669"/>
    <property type="project" value="TreeGrafter"/>
</dbReference>